<reference evidence="6" key="1">
    <citation type="journal article" date="2024" name="Gigascience">
        <title>Chromosome-level genome of the poultry shaft louse Menopon gallinae provides insight into the host-switching and adaptive evolution of parasitic lice.</title>
        <authorList>
            <person name="Xu Y."/>
            <person name="Ma L."/>
            <person name="Liu S."/>
            <person name="Liang Y."/>
            <person name="Liu Q."/>
            <person name="He Z."/>
            <person name="Tian L."/>
            <person name="Duan Y."/>
            <person name="Cai W."/>
            <person name="Li H."/>
            <person name="Song F."/>
        </authorList>
    </citation>
    <scope>NUCLEOTIDE SEQUENCE</scope>
    <source>
        <strain evidence="6">Cailab_2023a</strain>
    </source>
</reference>
<evidence type="ECO:0000313" key="6">
    <source>
        <dbReference type="EMBL" id="KAL0279773.1"/>
    </source>
</evidence>
<keyword evidence="4" id="KW-1133">Transmembrane helix</keyword>
<dbReference type="SFLD" id="SFLDG01182">
    <property type="entry name" value="Prostaglandin_E_synthase_like"/>
    <property type="match status" value="1"/>
</dbReference>
<dbReference type="EMBL" id="JARGDH010000001">
    <property type="protein sequence ID" value="KAL0279772.1"/>
    <property type="molecule type" value="Genomic_DNA"/>
</dbReference>
<comment type="function">
    <text evidence="1">Has a glutathione-disulfide oxidoreductase activity in the presence of NADPH and glutathione reductase. Reduces low molecular weight disulfides and proteins.</text>
</comment>
<dbReference type="GO" id="GO:0006629">
    <property type="term" value="P:lipid metabolic process"/>
    <property type="evidence" value="ECO:0007669"/>
    <property type="project" value="UniProtKB-KW"/>
</dbReference>
<dbReference type="CDD" id="cd03197">
    <property type="entry name" value="GST_C_mPGES2"/>
    <property type="match status" value="1"/>
</dbReference>
<feature type="transmembrane region" description="Helical" evidence="4">
    <location>
        <begin position="51"/>
        <end position="71"/>
    </location>
</feature>
<proteinExistence type="inferred from homology"/>
<dbReference type="EMBL" id="JARGDH010000001">
    <property type="protein sequence ID" value="KAL0279773.1"/>
    <property type="molecule type" value="Genomic_DNA"/>
</dbReference>
<comment type="similarity">
    <text evidence="2">Belongs to the GST superfamily.</text>
</comment>
<comment type="caution">
    <text evidence="6">The sequence shown here is derived from an EMBL/GenBank/DDBJ whole genome shotgun (WGS) entry which is preliminary data.</text>
</comment>
<dbReference type="AlphaFoldDB" id="A0AAW2IDE6"/>
<dbReference type="InterPro" id="IPR034334">
    <property type="entry name" value="PGES2"/>
</dbReference>
<dbReference type="PANTHER" id="PTHR12782:SF5">
    <property type="entry name" value="PROSTAGLANDIN E SYNTHASE 2"/>
    <property type="match status" value="1"/>
</dbReference>
<dbReference type="InterPro" id="IPR036249">
    <property type="entry name" value="Thioredoxin-like_sf"/>
</dbReference>
<dbReference type="PANTHER" id="PTHR12782">
    <property type="entry name" value="MICROSOMAL PROSTAGLANDIN E SYNTHASE-2"/>
    <property type="match status" value="1"/>
</dbReference>
<accession>A0AAW2IDE6</accession>
<dbReference type="Gene3D" id="1.20.1050.10">
    <property type="match status" value="1"/>
</dbReference>
<dbReference type="GO" id="GO:0005739">
    <property type="term" value="C:mitochondrion"/>
    <property type="evidence" value="ECO:0007669"/>
    <property type="project" value="TreeGrafter"/>
</dbReference>
<evidence type="ECO:0000256" key="4">
    <source>
        <dbReference type="SAM" id="Phobius"/>
    </source>
</evidence>
<dbReference type="PROSITE" id="PS00195">
    <property type="entry name" value="GLUTAREDOXIN_1"/>
    <property type="match status" value="1"/>
</dbReference>
<evidence type="ECO:0000259" key="5">
    <source>
        <dbReference type="Pfam" id="PF00462"/>
    </source>
</evidence>
<feature type="domain" description="Glutaredoxin" evidence="5">
    <location>
        <begin position="119"/>
        <end position="170"/>
    </location>
</feature>
<dbReference type="InterPro" id="IPR036282">
    <property type="entry name" value="Glutathione-S-Trfase_C_sf"/>
</dbReference>
<dbReference type="InterPro" id="IPR034335">
    <property type="entry name" value="PGES2_C"/>
</dbReference>
<evidence type="ECO:0000256" key="1">
    <source>
        <dbReference type="ARBA" id="ARBA00002549"/>
    </source>
</evidence>
<dbReference type="SFLD" id="SFLDG01203">
    <property type="entry name" value="Prostaglandin_E_synthase_like1"/>
    <property type="match status" value="1"/>
</dbReference>
<evidence type="ECO:0000256" key="2">
    <source>
        <dbReference type="ARBA" id="ARBA00007409"/>
    </source>
</evidence>
<dbReference type="SUPFAM" id="SSF47616">
    <property type="entry name" value="GST C-terminal domain-like"/>
    <property type="match status" value="1"/>
</dbReference>
<organism evidence="6">
    <name type="scientific">Menopon gallinae</name>
    <name type="common">poultry shaft louse</name>
    <dbReference type="NCBI Taxonomy" id="328185"/>
    <lineage>
        <taxon>Eukaryota</taxon>
        <taxon>Metazoa</taxon>
        <taxon>Ecdysozoa</taxon>
        <taxon>Arthropoda</taxon>
        <taxon>Hexapoda</taxon>
        <taxon>Insecta</taxon>
        <taxon>Pterygota</taxon>
        <taxon>Neoptera</taxon>
        <taxon>Paraneoptera</taxon>
        <taxon>Psocodea</taxon>
        <taxon>Troctomorpha</taxon>
        <taxon>Phthiraptera</taxon>
        <taxon>Amblycera</taxon>
        <taxon>Menoponidae</taxon>
        <taxon>Menopon</taxon>
    </lineage>
</organism>
<dbReference type="InterPro" id="IPR011767">
    <property type="entry name" value="GLR_AS"/>
</dbReference>
<evidence type="ECO:0000256" key="3">
    <source>
        <dbReference type="ARBA" id="ARBA00023098"/>
    </source>
</evidence>
<dbReference type="PROSITE" id="PS51354">
    <property type="entry name" value="GLUTAREDOXIN_2"/>
    <property type="match status" value="1"/>
</dbReference>
<keyword evidence="4" id="KW-0812">Transmembrane</keyword>
<dbReference type="SFLD" id="SFLDS00019">
    <property type="entry name" value="Glutathione_Transferase_(cytos"/>
    <property type="match status" value="1"/>
</dbReference>
<keyword evidence="3" id="KW-0443">Lipid metabolism</keyword>
<dbReference type="GO" id="GO:0050220">
    <property type="term" value="F:prostaglandin-E synthase activity"/>
    <property type="evidence" value="ECO:0007669"/>
    <property type="project" value="InterPro"/>
</dbReference>
<name>A0AAW2IDE6_9NEOP</name>
<dbReference type="Gene3D" id="3.40.30.10">
    <property type="entry name" value="Glutaredoxin"/>
    <property type="match status" value="1"/>
</dbReference>
<protein>
    <recommendedName>
        <fullName evidence="5">Glutaredoxin domain-containing protein</fullName>
    </recommendedName>
</protein>
<dbReference type="InterPro" id="IPR002109">
    <property type="entry name" value="Glutaredoxin"/>
</dbReference>
<sequence length="408" mass="47041">MAARSLLSVSGFLKHPLYDLSRSRCQYFFVRRAYFTTEEQPRTKKRWQSNLGLFVGVIGAGALVGSGYAWYSTGLKAAELEVAQMNEAVYIDHTILPKLPDIPISRHVKNKDETNLKLTLFQYPTCPFCCKVRAFLDYYGISYDVVEVDPVLRQQTKWTTYKKVPILLVKTDEGYQQLNDSTMIISALTSFLHDKKMQLSEILDFYPVIEYKNQKGEKKTDVLNRYFLMFQESVPKGKMYESVKTERQWREWADDVLVHTLSPNVYRTPSESLQAFTWFSEVGEWDRLFPAWERAVIVYVGAAAMWIVGKMLRKRHHLKDDVRESLYDECRKWMKAVKTNGTTFLGGNSPNLADLAVYGVLSSIEGCNAFKDLLKNTSIGNWYYPMKESVSKHNGKPDSIVADLHNMK</sequence>
<keyword evidence="4" id="KW-0472">Membrane</keyword>
<gene>
    <name evidence="6" type="ORF">PYX00_001258</name>
</gene>
<dbReference type="Gene3D" id="6.20.200.30">
    <property type="match status" value="1"/>
</dbReference>
<dbReference type="InterPro" id="IPR040079">
    <property type="entry name" value="Glutathione_S-Trfase"/>
</dbReference>
<dbReference type="Pfam" id="PF00462">
    <property type="entry name" value="Glutaredoxin"/>
    <property type="match status" value="1"/>
</dbReference>
<dbReference type="SUPFAM" id="SSF52833">
    <property type="entry name" value="Thioredoxin-like"/>
    <property type="match status" value="1"/>
</dbReference>